<dbReference type="NCBIfam" id="TIGR02746">
    <property type="entry name" value="TraC-F-type"/>
    <property type="match status" value="1"/>
</dbReference>
<dbReference type="InterPro" id="IPR043964">
    <property type="entry name" value="P-loop_TraG"/>
</dbReference>
<sequence length="849" mass="96241">MIELLEGLNYRFKQFLTKALTVNPPGYAYAAGHEIPTIQQQKAFMNRYNLSSLFPWESYDETRGIFFNEDSVGFCLEASPSTGLSEADFKTLEGVISRKHEADSTIQFTIVADSNVDGIYKSWERSRTRNFDDPAYEIFQTLSENRRKYLLQGKWKSLFSGMPYVVRNFRLIISFTIPKPRGGNISQTTVDALSSKRESIIASLKGAKVHSKLVHPQDLINLVSALLHPTDDGYKPVNYDENSLIKDQIVSSETAFLPGRDGSSIIYRDKKVSVLPWSVRQYPQYWKGSNSDELIGSFLDNVRQIPCPFITTMSINFPDRVDEGGKIKQKTMRATQMADSAVSKFVPQWKKRASDWRYIEEKFQNGSSLVKTLYQVVLFAPQGEEESCEQALQDLYESYGWNLQKDRFIPVHGFLSALPMIFGREFVDDTNRLRRYRRMLTWNAINVSPLFGEWQGDGNNSLLMHGRRGQVMTIDPYQNKAGNFNIACSASSGAGKSFFTHEMIFSVLGEGGKVIVFDSGRSYEETVTLLGGQYLDFGDKTRTICLNPFTNIPLDEGGLKDHLPLLKILISNMASPSEDIPQIMKSALEQAIAKAFAKFRNKCSVTRVIEELLEMNSDESIELSKMLYPYSRDGVYGEYFEGDANIDLQDRFVVLELDDLAKKPGLQEIVLLILMMNINEVFYHSDRSQKKLCIIDEAWRLLQGRAGDFIEEGYRVARKYGGAFMTVTQRIADYYTSPVAQAAYANADHTWLLRQKTDELRSSIERGEIDGSKGKFEVFNSLKTEQGKYSEIAFMSPAGLGVGRLIVDPVTEKLYSTKAEEVQFLRNKRKEGVDLMTALTELAGKNNSR</sequence>
<dbReference type="Pfam" id="PF19044">
    <property type="entry name" value="P-loop_TraG"/>
    <property type="match status" value="1"/>
</dbReference>
<evidence type="ECO:0000259" key="1">
    <source>
        <dbReference type="Pfam" id="PF19044"/>
    </source>
</evidence>
<dbReference type="PANTHER" id="PTHR38467">
    <property type="match status" value="1"/>
</dbReference>
<dbReference type="InterPro" id="IPR025955">
    <property type="entry name" value="TraC/Conjuga_ATPase"/>
</dbReference>
<dbReference type="Proteomes" id="UP000004263">
    <property type="component" value="Unassembled WGS sequence"/>
</dbReference>
<organism evidence="2 3">
    <name type="scientific">Bermanella marisrubri</name>
    <dbReference type="NCBI Taxonomy" id="207949"/>
    <lineage>
        <taxon>Bacteria</taxon>
        <taxon>Pseudomonadati</taxon>
        <taxon>Pseudomonadota</taxon>
        <taxon>Gammaproteobacteria</taxon>
        <taxon>Oceanospirillales</taxon>
        <taxon>Oceanospirillaceae</taxon>
        <taxon>Bermanella</taxon>
    </lineage>
</organism>
<dbReference type="InterPro" id="IPR053155">
    <property type="entry name" value="F-pilin_assembly_TraC"/>
</dbReference>
<dbReference type="Gene3D" id="1.10.8.730">
    <property type="match status" value="1"/>
</dbReference>
<dbReference type="PANTHER" id="PTHR38467:SF1">
    <property type="entry name" value="CONJUGATIVE TRANSFER: ASSEMBLY"/>
    <property type="match status" value="1"/>
</dbReference>
<accession>Q1MY39</accession>
<name>Q1MY39_9GAMM</name>
<evidence type="ECO:0000313" key="3">
    <source>
        <dbReference type="Proteomes" id="UP000004263"/>
    </source>
</evidence>
<dbReference type="OrthoDB" id="9816422at2"/>
<dbReference type="HOGENOM" id="CLU_007815_1_0_6"/>
<protein>
    <submittedName>
        <fullName evidence="2">ATPase</fullName>
    </submittedName>
</protein>
<gene>
    <name evidence="2" type="ORF">RED65_01923</name>
</gene>
<feature type="domain" description="TraG P-loop" evidence="1">
    <location>
        <begin position="481"/>
        <end position="838"/>
    </location>
</feature>
<dbReference type="EMBL" id="AAQH01000030">
    <property type="protein sequence ID" value="EAT10857.1"/>
    <property type="molecule type" value="Genomic_DNA"/>
</dbReference>
<dbReference type="STRING" id="207949.RED65_01923"/>
<dbReference type="Gene3D" id="3.40.50.300">
    <property type="entry name" value="P-loop containing nucleotide triphosphate hydrolases"/>
    <property type="match status" value="1"/>
</dbReference>
<dbReference type="SUPFAM" id="SSF52540">
    <property type="entry name" value="P-loop containing nucleoside triphosphate hydrolases"/>
    <property type="match status" value="1"/>
</dbReference>
<dbReference type="AlphaFoldDB" id="Q1MY39"/>
<dbReference type="InterPro" id="IPR014117">
    <property type="entry name" value="TraC-F-type"/>
</dbReference>
<evidence type="ECO:0000313" key="2">
    <source>
        <dbReference type="EMBL" id="EAT10857.1"/>
    </source>
</evidence>
<dbReference type="InterPro" id="IPR027417">
    <property type="entry name" value="P-loop_NTPase"/>
</dbReference>
<proteinExistence type="predicted"/>
<reference evidence="2 3" key="1">
    <citation type="submission" date="2006-03" db="EMBL/GenBank/DDBJ databases">
        <authorList>
            <person name="Pinhassi J."/>
            <person name="Pedros-Alio C."/>
            <person name="Ferriera S."/>
            <person name="Johnson J."/>
            <person name="Kravitz S."/>
            <person name="Halpern A."/>
            <person name="Remington K."/>
            <person name="Beeson K."/>
            <person name="Tran B."/>
            <person name="Rogers Y.-H."/>
            <person name="Friedman R."/>
            <person name="Venter J.C."/>
        </authorList>
    </citation>
    <scope>NUCLEOTIDE SEQUENCE [LARGE SCALE GENOMIC DNA]</scope>
    <source>
        <strain evidence="2 3">RED65</strain>
    </source>
</reference>
<dbReference type="RefSeq" id="WP_007019348.1">
    <property type="nucleotide sequence ID" value="NZ_CH724124.1"/>
</dbReference>
<comment type="caution">
    <text evidence="2">The sequence shown here is derived from an EMBL/GenBank/DDBJ whole genome shotgun (WGS) entry which is preliminary data.</text>
</comment>
<keyword evidence="3" id="KW-1185">Reference proteome</keyword>
<dbReference type="Pfam" id="PF11130">
    <property type="entry name" value="TraC_F_IV"/>
    <property type="match status" value="1"/>
</dbReference>